<dbReference type="SUPFAM" id="SSF158472">
    <property type="entry name" value="HAMP domain-like"/>
    <property type="match status" value="1"/>
</dbReference>
<evidence type="ECO:0000313" key="15">
    <source>
        <dbReference type="Proteomes" id="UP000526125"/>
    </source>
</evidence>
<keyword evidence="4" id="KW-0808">Transferase</keyword>
<evidence type="ECO:0000256" key="8">
    <source>
        <dbReference type="ARBA" id="ARBA00022840"/>
    </source>
</evidence>
<comment type="caution">
    <text evidence="14">The sequence shown here is derived from an EMBL/GenBank/DDBJ whole genome shotgun (WGS) entry which is preliminary data.</text>
</comment>
<evidence type="ECO:0000256" key="11">
    <source>
        <dbReference type="ARBA" id="ARBA00023136"/>
    </source>
</evidence>
<dbReference type="Proteomes" id="UP000526125">
    <property type="component" value="Unassembled WGS sequence"/>
</dbReference>
<name>A0A7Y6BSU4_9BACL</name>
<dbReference type="AlphaFoldDB" id="A0A7Y6BSU4"/>
<dbReference type="GO" id="GO:0005886">
    <property type="term" value="C:plasma membrane"/>
    <property type="evidence" value="ECO:0007669"/>
    <property type="project" value="UniProtKB-SubCell"/>
</dbReference>
<keyword evidence="3" id="KW-0597">Phosphoprotein</keyword>
<dbReference type="GO" id="GO:0000155">
    <property type="term" value="F:phosphorelay sensor kinase activity"/>
    <property type="evidence" value="ECO:0007669"/>
    <property type="project" value="InterPro"/>
</dbReference>
<evidence type="ECO:0000313" key="14">
    <source>
        <dbReference type="EMBL" id="NUU74340.1"/>
    </source>
</evidence>
<keyword evidence="6" id="KW-0547">Nucleotide-binding</keyword>
<dbReference type="EMBL" id="JABMCB010000142">
    <property type="protein sequence ID" value="NUU74340.1"/>
    <property type="molecule type" value="Genomic_DNA"/>
</dbReference>
<reference evidence="14 15" key="1">
    <citation type="submission" date="2020-05" db="EMBL/GenBank/DDBJ databases">
        <title>Genome Sequencing of Type Strains.</title>
        <authorList>
            <person name="Lemaire J.F."/>
            <person name="Inderbitzin P."/>
            <person name="Gregorio O.A."/>
            <person name="Collins S.B."/>
            <person name="Wespe N."/>
            <person name="Knight-Connoni V."/>
        </authorList>
    </citation>
    <scope>NUCLEOTIDE SEQUENCE [LARGE SCALE GENOMIC DNA]</scope>
    <source>
        <strain evidence="14 15">LMG 21957</strain>
    </source>
</reference>
<evidence type="ECO:0000256" key="2">
    <source>
        <dbReference type="ARBA" id="ARBA00022475"/>
    </source>
</evidence>
<accession>A0A7Y6BSU4</accession>
<evidence type="ECO:0000256" key="6">
    <source>
        <dbReference type="ARBA" id="ARBA00022741"/>
    </source>
</evidence>
<dbReference type="GO" id="GO:0005524">
    <property type="term" value="F:ATP binding"/>
    <property type="evidence" value="ECO:0007669"/>
    <property type="project" value="UniProtKB-KW"/>
</dbReference>
<evidence type="ECO:0000259" key="13">
    <source>
        <dbReference type="PROSITE" id="PS50885"/>
    </source>
</evidence>
<dbReference type="InterPro" id="IPR003660">
    <property type="entry name" value="HAMP_dom"/>
</dbReference>
<feature type="transmembrane region" description="Helical" evidence="12">
    <location>
        <begin position="302"/>
        <end position="326"/>
    </location>
</feature>
<dbReference type="PROSITE" id="PS50885">
    <property type="entry name" value="HAMP"/>
    <property type="match status" value="1"/>
</dbReference>
<dbReference type="InterPro" id="IPR036890">
    <property type="entry name" value="HATPase_C_sf"/>
</dbReference>
<evidence type="ECO:0000256" key="3">
    <source>
        <dbReference type="ARBA" id="ARBA00022553"/>
    </source>
</evidence>
<dbReference type="SUPFAM" id="SSF55874">
    <property type="entry name" value="ATPase domain of HSP90 chaperone/DNA topoisomerase II/histidine kinase"/>
    <property type="match status" value="1"/>
</dbReference>
<dbReference type="Gene3D" id="3.30.565.10">
    <property type="entry name" value="Histidine kinase-like ATPase, C-terminal domain"/>
    <property type="match status" value="1"/>
</dbReference>
<evidence type="ECO:0000256" key="4">
    <source>
        <dbReference type="ARBA" id="ARBA00022679"/>
    </source>
</evidence>
<keyword evidence="8" id="KW-0067">ATP-binding</keyword>
<keyword evidence="10" id="KW-0902">Two-component regulatory system</keyword>
<keyword evidence="11 12" id="KW-0472">Membrane</keyword>
<proteinExistence type="predicted"/>
<dbReference type="SMART" id="SM00304">
    <property type="entry name" value="HAMP"/>
    <property type="match status" value="1"/>
</dbReference>
<dbReference type="Gene3D" id="6.10.340.10">
    <property type="match status" value="1"/>
</dbReference>
<sequence length="602" mass="68324">MILFNIKTKLFLVLVLVSIVPIIVVSVSSYRSYTKLVNEQTSLVTSTTIGNSVKSMEEILQNIDRISVTLLQQSSNATAYSTVSDELIKLNGTNDQYEIFMIRSKLKLIFENILLGYNYINGLYLFTPDGKWISYGSSGTDLRLDYVALRDEWYLDTIQRKGDLYIGEVGVKPYIINAKESIGFSRALYDPNNNEFLGVFMLDCSMNIFDGLKRNPAPSLSNLYLANDAGEILYSTDGSKVGTPLSASLAAATQQVGSSSQYKSIQDNIMTVIQKVPGRNWNVIANISMDRLYEEYNISQKLLLYVAVSCAVIFLLLSFFLSNLITKPIIELTKMMRKTKSHRFATIKPQATRQVDEIGILYHEFNKMMKDIDTHIRESYQNKILMLDSQMKALEAQINSHFLYNTLESINSIAEIEEVESIVVMTKSLGDMFRYSIKTDSELVAVHEELQHVENYMAIQQIRYGDKMKFDLHVDPEIQSSRMLKLLLQPLVENAIYHGLENKRGKGCIAITGLFQGDRMVFEIQDDGIGMSAAQAEELRQLLQQPPEFVSVGQRQKQSIGIKNVHSRIALYYGDTYGLSFHTELNKGTRIKLEIPANWEKR</sequence>
<evidence type="ECO:0000256" key="9">
    <source>
        <dbReference type="ARBA" id="ARBA00022989"/>
    </source>
</evidence>
<dbReference type="InterPro" id="IPR010559">
    <property type="entry name" value="Sig_transdc_His_kin_internal"/>
</dbReference>
<organism evidence="14 15">
    <name type="scientific">Paenibacillus xylanilyticus</name>
    <dbReference type="NCBI Taxonomy" id="248903"/>
    <lineage>
        <taxon>Bacteria</taxon>
        <taxon>Bacillati</taxon>
        <taxon>Bacillota</taxon>
        <taxon>Bacilli</taxon>
        <taxon>Bacillales</taxon>
        <taxon>Paenibacillaceae</taxon>
        <taxon>Paenibacillus</taxon>
    </lineage>
</organism>
<feature type="domain" description="HAMP" evidence="13">
    <location>
        <begin position="323"/>
        <end position="377"/>
    </location>
</feature>
<gene>
    <name evidence="14" type="ORF">HP552_03545</name>
</gene>
<comment type="subcellular location">
    <subcellularLocation>
        <location evidence="1">Cell membrane</location>
        <topology evidence="1">Multi-pass membrane protein</topology>
    </subcellularLocation>
</comment>
<dbReference type="Pfam" id="PF06580">
    <property type="entry name" value="His_kinase"/>
    <property type="match status" value="1"/>
</dbReference>
<dbReference type="Pfam" id="PF02518">
    <property type="entry name" value="HATPase_c"/>
    <property type="match status" value="1"/>
</dbReference>
<evidence type="ECO:0000256" key="12">
    <source>
        <dbReference type="SAM" id="Phobius"/>
    </source>
</evidence>
<protein>
    <submittedName>
        <fullName evidence="14">Sensor histidine kinase</fullName>
    </submittedName>
</protein>
<keyword evidence="7 14" id="KW-0418">Kinase</keyword>
<evidence type="ECO:0000256" key="10">
    <source>
        <dbReference type="ARBA" id="ARBA00023012"/>
    </source>
</evidence>
<keyword evidence="9 12" id="KW-1133">Transmembrane helix</keyword>
<evidence type="ECO:0000256" key="5">
    <source>
        <dbReference type="ARBA" id="ARBA00022692"/>
    </source>
</evidence>
<dbReference type="PANTHER" id="PTHR34220:SF11">
    <property type="entry name" value="SENSOR PROTEIN KINASE HPTS"/>
    <property type="match status" value="1"/>
</dbReference>
<evidence type="ECO:0000256" key="7">
    <source>
        <dbReference type="ARBA" id="ARBA00022777"/>
    </source>
</evidence>
<keyword evidence="2" id="KW-1003">Cell membrane</keyword>
<dbReference type="RefSeq" id="WP_175394263.1">
    <property type="nucleotide sequence ID" value="NZ_JABMCB010000142.1"/>
</dbReference>
<dbReference type="CDD" id="cd18773">
    <property type="entry name" value="PDC1_HK_sensor"/>
    <property type="match status" value="1"/>
</dbReference>
<dbReference type="CDD" id="cd06225">
    <property type="entry name" value="HAMP"/>
    <property type="match status" value="1"/>
</dbReference>
<dbReference type="Gene3D" id="3.30.450.20">
    <property type="entry name" value="PAS domain"/>
    <property type="match status" value="1"/>
</dbReference>
<dbReference type="InterPro" id="IPR003594">
    <property type="entry name" value="HATPase_dom"/>
</dbReference>
<keyword evidence="15" id="KW-1185">Reference proteome</keyword>
<dbReference type="PANTHER" id="PTHR34220">
    <property type="entry name" value="SENSOR HISTIDINE KINASE YPDA"/>
    <property type="match status" value="1"/>
</dbReference>
<dbReference type="InterPro" id="IPR050640">
    <property type="entry name" value="Bact_2-comp_sensor_kinase"/>
</dbReference>
<evidence type="ECO:0000256" key="1">
    <source>
        <dbReference type="ARBA" id="ARBA00004651"/>
    </source>
</evidence>
<keyword evidence="5 12" id="KW-0812">Transmembrane</keyword>